<sequence length="527" mass="59222">MVKSYGRYGYEYDDDDDMGFADFDSDGGYAGDDLLPEELNNLNSEDVKSAEKTSVTRLARTHTGLACPERELKQGKGKTNVLSMNKTRLPMKGTSRADSSALQPSSLSLSREEWEKRAIEIIQQQKLRRIAMEKKKAEQKIMLKASKSEGVSPPMRSIATKKKNSKQKTMLKSAKSEGVSPPMGSIATEKKNSKQKTMLKSVKSKDVDPRTESIAMERKKAKHKVMLKSSKSEDVGPLIKNIAMKKKKTNQKIMLKSTKAEDVDILTGRSIIICSTSAISNEEVKAEKDIKYHQMRKRLGCEARCEPLIQYLSNLGFKEAHLVRIYDRRRLALHIKVEAVQKRLDFFVGMGVKSEDLVKIITRQPKILEYTIDGKIKPHIEFLLGLGVPASRLGRILSAAPSLLSYSVELSLKPKVKFLTEEVGIDRKKLGKVVVLSPQILIQRVEDSMKSRLDFLSEELGASKESLVKMVTKHPQLLRYSIEDGIKPRIEFLRSIGMSKADIVKVLTSLTQASYQFFDCLPDFFGG</sequence>
<keyword evidence="6" id="KW-1185">Reference proteome</keyword>
<evidence type="ECO:0000256" key="3">
    <source>
        <dbReference type="ARBA" id="ARBA00022946"/>
    </source>
</evidence>
<keyword evidence="3" id="KW-0809">Transit peptide</keyword>
<keyword evidence="2" id="KW-0806">Transcription termination</keyword>
<keyword evidence="2" id="KW-0805">Transcription regulation</keyword>
<dbReference type="GO" id="GO:0006353">
    <property type="term" value="P:DNA-templated transcription termination"/>
    <property type="evidence" value="ECO:0007669"/>
    <property type="project" value="UniProtKB-KW"/>
</dbReference>
<dbReference type="PANTHER" id="PTHR13068">
    <property type="entry name" value="CGI-12 PROTEIN-RELATED"/>
    <property type="match status" value="1"/>
</dbReference>
<dbReference type="AlphaFoldDB" id="A0AA38GBX6"/>
<evidence type="ECO:0000313" key="6">
    <source>
        <dbReference type="Proteomes" id="UP000824469"/>
    </source>
</evidence>
<protein>
    <submittedName>
        <fullName evidence="5">Uncharacterized protein</fullName>
    </submittedName>
</protein>
<reference evidence="5 6" key="1">
    <citation type="journal article" date="2021" name="Nat. Plants">
        <title>The Taxus genome provides insights into paclitaxel biosynthesis.</title>
        <authorList>
            <person name="Xiong X."/>
            <person name="Gou J."/>
            <person name="Liao Q."/>
            <person name="Li Y."/>
            <person name="Zhou Q."/>
            <person name="Bi G."/>
            <person name="Li C."/>
            <person name="Du R."/>
            <person name="Wang X."/>
            <person name="Sun T."/>
            <person name="Guo L."/>
            <person name="Liang H."/>
            <person name="Lu P."/>
            <person name="Wu Y."/>
            <person name="Zhang Z."/>
            <person name="Ro D.K."/>
            <person name="Shang Y."/>
            <person name="Huang S."/>
            <person name="Yan J."/>
        </authorList>
    </citation>
    <scope>NUCLEOTIDE SEQUENCE [LARGE SCALE GENOMIC DNA]</scope>
    <source>
        <strain evidence="5">Ta-2019</strain>
    </source>
</reference>
<comment type="caution">
    <text evidence="5">The sequence shown here is derived from an EMBL/GenBank/DDBJ whole genome shotgun (WGS) entry which is preliminary data.</text>
</comment>
<dbReference type="Gene3D" id="1.25.70.10">
    <property type="entry name" value="Transcription termination factor 3, mitochondrial"/>
    <property type="match status" value="1"/>
</dbReference>
<dbReference type="EMBL" id="JAHRHJ020000003">
    <property type="protein sequence ID" value="KAH9320529.1"/>
    <property type="molecule type" value="Genomic_DNA"/>
</dbReference>
<evidence type="ECO:0000313" key="5">
    <source>
        <dbReference type="EMBL" id="KAH9320529.1"/>
    </source>
</evidence>
<dbReference type="Pfam" id="PF02536">
    <property type="entry name" value="mTERF"/>
    <property type="match status" value="1"/>
</dbReference>
<dbReference type="PANTHER" id="PTHR13068:SF151">
    <property type="entry name" value="TRANSCRIPTION TERMINATION FACTOR MTERF9, CHLOROPLASTIC"/>
    <property type="match status" value="1"/>
</dbReference>
<dbReference type="InterPro" id="IPR003690">
    <property type="entry name" value="MTERF"/>
</dbReference>
<dbReference type="Proteomes" id="UP000824469">
    <property type="component" value="Unassembled WGS sequence"/>
</dbReference>
<evidence type="ECO:0000256" key="1">
    <source>
        <dbReference type="ARBA" id="ARBA00007692"/>
    </source>
</evidence>
<evidence type="ECO:0000256" key="4">
    <source>
        <dbReference type="SAM" id="MobiDB-lite"/>
    </source>
</evidence>
<gene>
    <name evidence="5" type="ORF">KI387_015168</name>
</gene>
<dbReference type="GO" id="GO:0032502">
    <property type="term" value="P:developmental process"/>
    <property type="evidence" value="ECO:0007669"/>
    <property type="project" value="TreeGrafter"/>
</dbReference>
<dbReference type="GO" id="GO:0003676">
    <property type="term" value="F:nucleic acid binding"/>
    <property type="evidence" value="ECO:0007669"/>
    <property type="project" value="InterPro"/>
</dbReference>
<comment type="similarity">
    <text evidence="1">Belongs to the mTERF family.</text>
</comment>
<name>A0AA38GBX6_TAXCH</name>
<feature type="non-terminal residue" evidence="5">
    <location>
        <position position="527"/>
    </location>
</feature>
<organism evidence="5 6">
    <name type="scientific">Taxus chinensis</name>
    <name type="common">Chinese yew</name>
    <name type="synonym">Taxus wallichiana var. chinensis</name>
    <dbReference type="NCBI Taxonomy" id="29808"/>
    <lineage>
        <taxon>Eukaryota</taxon>
        <taxon>Viridiplantae</taxon>
        <taxon>Streptophyta</taxon>
        <taxon>Embryophyta</taxon>
        <taxon>Tracheophyta</taxon>
        <taxon>Spermatophyta</taxon>
        <taxon>Pinopsida</taxon>
        <taxon>Pinidae</taxon>
        <taxon>Conifers II</taxon>
        <taxon>Cupressales</taxon>
        <taxon>Taxaceae</taxon>
        <taxon>Taxus</taxon>
    </lineage>
</organism>
<feature type="region of interest" description="Disordered" evidence="4">
    <location>
        <begin position="146"/>
        <end position="211"/>
    </location>
</feature>
<accession>A0AA38GBX6</accession>
<proteinExistence type="inferred from homology"/>
<keyword evidence="2" id="KW-0804">Transcription</keyword>
<dbReference type="SMART" id="SM00733">
    <property type="entry name" value="Mterf"/>
    <property type="match status" value="5"/>
</dbReference>
<dbReference type="InterPro" id="IPR038538">
    <property type="entry name" value="MTERF_sf"/>
</dbReference>
<evidence type="ECO:0000256" key="2">
    <source>
        <dbReference type="ARBA" id="ARBA00022472"/>
    </source>
</evidence>
<dbReference type="OMA" id="ECHFARI"/>